<accession>A0A0G0KFC7</accession>
<sequence>MTNERVISNFSPLDRVHSVLLSPPGTEAVMGLAMPPELSLFEADSSDNCSVVESGRDHQRMQAELTSRGIEVFNMRKIIGTEISKKQQAYTTRDELLGELKSRAEILHSTYGRGDKERIMEELETIIDSDIKNLGLEPALAINAVLTNCIGINGSPKPFDREAPPAANFMFWRDTNHITGDQMFTHRMFYPIRQQEVILAQMGIDALGLKNEPLLPNGSSGSIEGGDVLPVEVDGNLYALVGRAERTSNEGVNAWFTAHEHLWRASGEGVIPMVIEGPTKDTQDQMHLDTYVQQITENNMLHCGEITQARRASILARRGGEIVKIDTQIFNDWIERRFTNVFDMTREEQLAYAPNVLVDAGSTVYVTRDGTPRVTEYIRQYVSEVVLLQMNNLTKLYGGAHCATSEIRSRYK</sequence>
<dbReference type="EMBL" id="LBUZ01000039">
    <property type="protein sequence ID" value="KKQ74170.1"/>
    <property type="molecule type" value="Genomic_DNA"/>
</dbReference>
<gene>
    <name evidence="1" type="ORF">US96_C0039G0006</name>
</gene>
<dbReference type="Proteomes" id="UP000034181">
    <property type="component" value="Unassembled WGS sequence"/>
</dbReference>
<comment type="caution">
    <text evidence="1">The sequence shown here is derived from an EMBL/GenBank/DDBJ whole genome shotgun (WGS) entry which is preliminary data.</text>
</comment>
<evidence type="ECO:0008006" key="3">
    <source>
        <dbReference type="Google" id="ProtNLM"/>
    </source>
</evidence>
<dbReference type="GO" id="GO:0016990">
    <property type="term" value="F:arginine deiminase activity"/>
    <property type="evidence" value="ECO:0007669"/>
    <property type="project" value="TreeGrafter"/>
</dbReference>
<name>A0A0G0KFC7_9BACT</name>
<protein>
    <recommendedName>
        <fullName evidence="3">Arginine deiminase</fullName>
    </recommendedName>
</protein>
<dbReference type="Pfam" id="PF02274">
    <property type="entry name" value="ADI"/>
    <property type="match status" value="1"/>
</dbReference>
<proteinExistence type="predicted"/>
<evidence type="ECO:0000313" key="1">
    <source>
        <dbReference type="EMBL" id="KKQ74170.1"/>
    </source>
</evidence>
<organism evidence="1 2">
    <name type="scientific">Candidatus Woesebacteria bacterium GW2011_GWB1_38_5b</name>
    <dbReference type="NCBI Taxonomy" id="1618569"/>
    <lineage>
        <taxon>Bacteria</taxon>
        <taxon>Candidatus Woeseibacteriota</taxon>
    </lineage>
</organism>
<dbReference type="PANTHER" id="PTHR47271:SF2">
    <property type="entry name" value="ARGININE DEIMINASE"/>
    <property type="match status" value="1"/>
</dbReference>
<dbReference type="GO" id="GO:0019546">
    <property type="term" value="P:L-arginine deiminase pathway"/>
    <property type="evidence" value="ECO:0007669"/>
    <property type="project" value="TreeGrafter"/>
</dbReference>
<dbReference type="Gene3D" id="3.75.10.10">
    <property type="entry name" value="L-arginine/glycine Amidinotransferase, Chain A"/>
    <property type="match status" value="1"/>
</dbReference>
<reference evidence="1 2" key="1">
    <citation type="journal article" date="2015" name="Nature">
        <title>rRNA introns, odd ribosomes, and small enigmatic genomes across a large radiation of phyla.</title>
        <authorList>
            <person name="Brown C.T."/>
            <person name="Hug L.A."/>
            <person name="Thomas B.C."/>
            <person name="Sharon I."/>
            <person name="Castelle C.J."/>
            <person name="Singh A."/>
            <person name="Wilkins M.J."/>
            <person name="Williams K.H."/>
            <person name="Banfield J.F."/>
        </authorList>
    </citation>
    <scope>NUCLEOTIDE SEQUENCE [LARGE SCALE GENOMIC DNA]</scope>
</reference>
<dbReference type="AlphaFoldDB" id="A0A0G0KFC7"/>
<evidence type="ECO:0000313" key="2">
    <source>
        <dbReference type="Proteomes" id="UP000034181"/>
    </source>
</evidence>
<dbReference type="PANTHER" id="PTHR47271">
    <property type="entry name" value="ARGININE DEIMINASE"/>
    <property type="match status" value="1"/>
</dbReference>
<dbReference type="SUPFAM" id="SSF55909">
    <property type="entry name" value="Pentein"/>
    <property type="match status" value="1"/>
</dbReference>